<sequence length="354" mass="36949">MVSFRLSNTLIAVALFLQGASAVPMSHLALDKRAKCGDNGESPCICNGALGIRKKALKCPAAAFAFVDKTSATDGKVKKQSGNLGLNVQCDHMVELQFIADKINAVPGICTHLQSTAGKADFTDFFDTINNPPNLVFVEASVNGAKGVLFGGKSFATGTDQKAALSVLQVLGDEKTGVASYLGLIKTDAKSAADTIKSKMETIMGAGKGFASTFSSDYTALMDMLSAKATKDAKNLKPAAIPQQGGITIVDETQATISRCKRSLWIQAHDFVVRQVTGTTNAAAATCKLPAKTPAKTTTETPANTTTKTPAKAPAKAATAKTTTKKTTTAKKVAAVKKTTTKKKGKRVARAQAQ</sequence>
<proteinExistence type="predicted"/>
<evidence type="ECO:0000256" key="1">
    <source>
        <dbReference type="SAM" id="MobiDB-lite"/>
    </source>
</evidence>
<reference evidence="3 4" key="1">
    <citation type="submission" date="2024-02" db="EMBL/GenBank/DDBJ databases">
        <title>A draft genome for the cacao thread blight pathogen Marasmius crinis-equi.</title>
        <authorList>
            <person name="Cohen S.P."/>
            <person name="Baruah I.K."/>
            <person name="Amoako-Attah I."/>
            <person name="Bukari Y."/>
            <person name="Meinhardt L.W."/>
            <person name="Bailey B.A."/>
        </authorList>
    </citation>
    <scope>NUCLEOTIDE SEQUENCE [LARGE SCALE GENOMIC DNA]</scope>
    <source>
        <strain evidence="3 4">GH-76</strain>
    </source>
</reference>
<keyword evidence="2" id="KW-0732">Signal</keyword>
<evidence type="ECO:0000256" key="2">
    <source>
        <dbReference type="SAM" id="SignalP"/>
    </source>
</evidence>
<protein>
    <submittedName>
        <fullName evidence="3">Uncharacterized protein</fullName>
    </submittedName>
</protein>
<evidence type="ECO:0000313" key="4">
    <source>
        <dbReference type="Proteomes" id="UP001465976"/>
    </source>
</evidence>
<feature type="signal peptide" evidence="2">
    <location>
        <begin position="1"/>
        <end position="22"/>
    </location>
</feature>
<name>A0ABR3G1S6_9AGAR</name>
<accession>A0ABR3G1S6</accession>
<organism evidence="3 4">
    <name type="scientific">Marasmius crinis-equi</name>
    <dbReference type="NCBI Taxonomy" id="585013"/>
    <lineage>
        <taxon>Eukaryota</taxon>
        <taxon>Fungi</taxon>
        <taxon>Dikarya</taxon>
        <taxon>Basidiomycota</taxon>
        <taxon>Agaricomycotina</taxon>
        <taxon>Agaricomycetes</taxon>
        <taxon>Agaricomycetidae</taxon>
        <taxon>Agaricales</taxon>
        <taxon>Marasmiineae</taxon>
        <taxon>Marasmiaceae</taxon>
        <taxon>Marasmius</taxon>
    </lineage>
</organism>
<gene>
    <name evidence="3" type="ORF">V5O48_000276</name>
</gene>
<feature type="chain" id="PRO_5046539874" evidence="2">
    <location>
        <begin position="23"/>
        <end position="354"/>
    </location>
</feature>
<comment type="caution">
    <text evidence="3">The sequence shown here is derived from an EMBL/GenBank/DDBJ whole genome shotgun (WGS) entry which is preliminary data.</text>
</comment>
<feature type="region of interest" description="Disordered" evidence="1">
    <location>
        <begin position="293"/>
        <end position="354"/>
    </location>
</feature>
<feature type="compositionally biased region" description="Low complexity" evidence="1">
    <location>
        <begin position="293"/>
        <end position="338"/>
    </location>
</feature>
<evidence type="ECO:0000313" key="3">
    <source>
        <dbReference type="EMBL" id="KAL0581797.1"/>
    </source>
</evidence>
<dbReference type="EMBL" id="JBAHYK010000004">
    <property type="protein sequence ID" value="KAL0581797.1"/>
    <property type="molecule type" value="Genomic_DNA"/>
</dbReference>
<keyword evidence="4" id="KW-1185">Reference proteome</keyword>
<dbReference type="Proteomes" id="UP001465976">
    <property type="component" value="Unassembled WGS sequence"/>
</dbReference>
<feature type="compositionally biased region" description="Basic residues" evidence="1">
    <location>
        <begin position="339"/>
        <end position="354"/>
    </location>
</feature>